<dbReference type="Gramene" id="RZC66928">
    <property type="protein sequence ID" value="RZC66928"/>
    <property type="gene ID" value="C5167_010609"/>
</dbReference>
<dbReference type="AlphaFoldDB" id="A0A4Y7K4P3"/>
<gene>
    <name evidence="6" type="ORF">C5167_010609</name>
</gene>
<dbReference type="Pfam" id="PF21729">
    <property type="entry name" value="IRX15_IRX15L_GXM"/>
    <property type="match status" value="1"/>
</dbReference>
<evidence type="ECO:0000256" key="5">
    <source>
        <dbReference type="SAM" id="Phobius"/>
    </source>
</evidence>
<dbReference type="GO" id="GO:0045492">
    <property type="term" value="P:xylan biosynthetic process"/>
    <property type="evidence" value="ECO:0007669"/>
    <property type="project" value="InterPro"/>
</dbReference>
<dbReference type="EMBL" id="CM010720">
    <property type="protein sequence ID" value="RZC66928.1"/>
    <property type="molecule type" value="Genomic_DNA"/>
</dbReference>
<dbReference type="InterPro" id="IPR006514">
    <property type="entry name" value="IRX15/GXM/AGM"/>
</dbReference>
<evidence type="ECO:0000256" key="1">
    <source>
        <dbReference type="ARBA" id="ARBA00004194"/>
    </source>
</evidence>
<dbReference type="OrthoDB" id="1896682at2759"/>
<protein>
    <submittedName>
        <fullName evidence="6">Uncharacterized protein</fullName>
    </submittedName>
</protein>
<dbReference type="NCBIfam" id="TIGR01627">
    <property type="entry name" value="A_thal_3515"/>
    <property type="match status" value="1"/>
</dbReference>
<keyword evidence="7" id="KW-1185">Reference proteome</keyword>
<evidence type="ECO:0000256" key="3">
    <source>
        <dbReference type="ARBA" id="ARBA00022989"/>
    </source>
</evidence>
<proteinExistence type="predicted"/>
<dbReference type="OMA" id="HMSHGEM"/>
<dbReference type="STRING" id="3469.A0A4Y7K4P3"/>
<keyword evidence="4 5" id="KW-0472">Membrane</keyword>
<dbReference type="Proteomes" id="UP000316621">
    <property type="component" value="Chromosome 6"/>
</dbReference>
<evidence type="ECO:0000256" key="2">
    <source>
        <dbReference type="ARBA" id="ARBA00022692"/>
    </source>
</evidence>
<accession>A0A4Y7K4P3</accession>
<evidence type="ECO:0000313" key="7">
    <source>
        <dbReference type="Proteomes" id="UP000316621"/>
    </source>
</evidence>
<evidence type="ECO:0000313" key="6">
    <source>
        <dbReference type="EMBL" id="RZC66928.1"/>
    </source>
</evidence>
<sequence>MKPNSTMITTTNNTKLILLHPSIYKQGGSQRLWLLAFISFFTFAFLLTLLNTRDSYTGNINSTIRTGGISTRASSLTSESSNLPKSLADTLLHYASKSNDTGKMTDSELKSISQVLNSCPSPCNFLIFGLTHETLLWKALNFKGRTVFVDENEYYVSHYEKNHPGIEAYDVSYTTKVSEMKQLLISTREQLKNECRPVQNLLFSECKLGINDLPNHIYDVSWDVILVDGPRGYSPTAPGRMSAVFTAGVLARSKRNNGGAGDRRTTHVFVHDVNREVERVSSDEFLCRENLVESVDALRHFALGRMDSKSTQFCTTQNPTSQSSS</sequence>
<dbReference type="GO" id="GO:0000139">
    <property type="term" value="C:Golgi membrane"/>
    <property type="evidence" value="ECO:0007669"/>
    <property type="project" value="UniProtKB-SubCell"/>
</dbReference>
<evidence type="ECO:0000256" key="4">
    <source>
        <dbReference type="ARBA" id="ARBA00023136"/>
    </source>
</evidence>
<name>A0A4Y7K4P3_PAPSO</name>
<organism evidence="6 7">
    <name type="scientific">Papaver somniferum</name>
    <name type="common">Opium poppy</name>
    <dbReference type="NCBI Taxonomy" id="3469"/>
    <lineage>
        <taxon>Eukaryota</taxon>
        <taxon>Viridiplantae</taxon>
        <taxon>Streptophyta</taxon>
        <taxon>Embryophyta</taxon>
        <taxon>Tracheophyta</taxon>
        <taxon>Spermatophyta</taxon>
        <taxon>Magnoliopsida</taxon>
        <taxon>Ranunculales</taxon>
        <taxon>Papaveraceae</taxon>
        <taxon>Papaveroideae</taxon>
        <taxon>Papaver</taxon>
    </lineage>
</organism>
<dbReference type="PANTHER" id="PTHR31444">
    <property type="entry name" value="OS11G0490100 PROTEIN"/>
    <property type="match status" value="1"/>
</dbReference>
<comment type="subcellular location">
    <subcellularLocation>
        <location evidence="1">Golgi apparatus membrane</location>
        <topology evidence="1">Single-pass membrane protein</topology>
    </subcellularLocation>
</comment>
<feature type="transmembrane region" description="Helical" evidence="5">
    <location>
        <begin position="32"/>
        <end position="50"/>
    </location>
</feature>
<keyword evidence="2 5" id="KW-0812">Transmembrane</keyword>
<reference evidence="6 7" key="1">
    <citation type="journal article" date="2018" name="Science">
        <title>The opium poppy genome and morphinan production.</title>
        <authorList>
            <person name="Guo L."/>
            <person name="Winzer T."/>
            <person name="Yang X."/>
            <person name="Li Y."/>
            <person name="Ning Z."/>
            <person name="He Z."/>
            <person name="Teodor R."/>
            <person name="Lu Y."/>
            <person name="Bowser T.A."/>
            <person name="Graham I.A."/>
            <person name="Ye K."/>
        </authorList>
    </citation>
    <scope>NUCLEOTIDE SEQUENCE [LARGE SCALE GENOMIC DNA]</scope>
    <source>
        <strain evidence="7">cv. HN1</strain>
        <tissue evidence="6">Leaves</tissue>
    </source>
</reference>
<keyword evidence="3 5" id="KW-1133">Transmembrane helix</keyword>